<name>A0A1M4MJ10_9EURY</name>
<dbReference type="STRING" id="118126.L21_0790"/>
<dbReference type="EMBL" id="FMID01000020">
    <property type="protein sequence ID" value="SCL74904.1"/>
    <property type="molecule type" value="Genomic_DNA"/>
</dbReference>
<gene>
    <name evidence="14" type="ORF">L21_0790</name>
</gene>
<dbReference type="GO" id="GO:0005524">
    <property type="term" value="F:ATP binding"/>
    <property type="evidence" value="ECO:0007669"/>
    <property type="project" value="UniProtKB-KW"/>
</dbReference>
<dbReference type="Pfam" id="PF01909">
    <property type="entry name" value="NTP_transf_2"/>
    <property type="match status" value="1"/>
</dbReference>
<dbReference type="OrthoDB" id="61846at2157"/>
<reference evidence="14 15" key="1">
    <citation type="submission" date="2016-08" db="EMBL/GenBank/DDBJ databases">
        <authorList>
            <person name="Seilhamer J.J."/>
        </authorList>
    </citation>
    <scope>NUCLEOTIDE SEQUENCE [LARGE SCALE GENOMIC DNA]</scope>
    <source>
        <strain evidence="14">L21-II-0</strain>
    </source>
</reference>
<keyword evidence="5" id="KW-0479">Metal-binding</keyword>
<evidence type="ECO:0000256" key="6">
    <source>
        <dbReference type="ARBA" id="ARBA00022741"/>
    </source>
</evidence>
<evidence type="ECO:0000256" key="3">
    <source>
        <dbReference type="ARBA" id="ARBA00022679"/>
    </source>
</evidence>
<evidence type="ECO:0000313" key="14">
    <source>
        <dbReference type="EMBL" id="SCL74904.1"/>
    </source>
</evidence>
<evidence type="ECO:0000256" key="5">
    <source>
        <dbReference type="ARBA" id="ARBA00022723"/>
    </source>
</evidence>
<proteinExistence type="inferred from homology"/>
<dbReference type="GO" id="GO:0046872">
    <property type="term" value="F:metal ion binding"/>
    <property type="evidence" value="ECO:0007669"/>
    <property type="project" value="UniProtKB-KW"/>
</dbReference>
<evidence type="ECO:0000256" key="1">
    <source>
        <dbReference type="ARBA" id="ARBA00001946"/>
    </source>
</evidence>
<evidence type="ECO:0000256" key="12">
    <source>
        <dbReference type="ARBA" id="ARBA00048696"/>
    </source>
</evidence>
<dbReference type="Proteomes" id="UP000184671">
    <property type="component" value="Unassembled WGS sequence"/>
</dbReference>
<protein>
    <recommendedName>
        <fullName evidence="9">protein adenylyltransferase</fullName>
        <ecNumber evidence="9">2.7.7.108</ecNumber>
    </recommendedName>
</protein>
<dbReference type="EC" id="2.7.7.108" evidence="9"/>
<dbReference type="RefSeq" id="WP_218600626.1">
    <property type="nucleotide sequence ID" value="NZ_FMID01000020.1"/>
</dbReference>
<evidence type="ECO:0000256" key="10">
    <source>
        <dbReference type="ARBA" id="ARBA00038276"/>
    </source>
</evidence>
<dbReference type="AlphaFoldDB" id="A0A1M4MJ10"/>
<dbReference type="Gene3D" id="3.30.460.10">
    <property type="entry name" value="Beta Polymerase, domain 2"/>
    <property type="match status" value="1"/>
</dbReference>
<dbReference type="InterPro" id="IPR052038">
    <property type="entry name" value="Type-VII_TA_antitoxin"/>
</dbReference>
<dbReference type="InterPro" id="IPR043519">
    <property type="entry name" value="NT_sf"/>
</dbReference>
<comment type="similarity">
    <text evidence="10">Belongs to the MntA antitoxin family.</text>
</comment>
<comment type="cofactor">
    <cofactor evidence="1">
        <name>Mg(2+)</name>
        <dbReference type="ChEBI" id="CHEBI:18420"/>
    </cofactor>
</comment>
<keyword evidence="4" id="KW-0548">Nucleotidyltransferase</keyword>
<keyword evidence="2" id="KW-1277">Toxin-antitoxin system</keyword>
<keyword evidence="6" id="KW-0547">Nucleotide-binding</keyword>
<keyword evidence="3 14" id="KW-0808">Transferase</keyword>
<dbReference type="InterPro" id="IPR002934">
    <property type="entry name" value="Polymerase_NTP_transf_dom"/>
</dbReference>
<evidence type="ECO:0000256" key="4">
    <source>
        <dbReference type="ARBA" id="ARBA00022695"/>
    </source>
</evidence>
<dbReference type="PANTHER" id="PTHR33571">
    <property type="entry name" value="SSL8005 PROTEIN"/>
    <property type="match status" value="1"/>
</dbReference>
<evidence type="ECO:0000313" key="15">
    <source>
        <dbReference type="Proteomes" id="UP000184671"/>
    </source>
</evidence>
<feature type="domain" description="Polymerase nucleotidyl transferase" evidence="13">
    <location>
        <begin position="22"/>
        <end position="93"/>
    </location>
</feature>
<dbReference type="PANTHER" id="PTHR33571:SF14">
    <property type="entry name" value="PROTEIN ADENYLYLTRANSFERASE MJ0435-RELATED"/>
    <property type="match status" value="1"/>
</dbReference>
<dbReference type="GO" id="GO:0070733">
    <property type="term" value="F:AMPylase activity"/>
    <property type="evidence" value="ECO:0007669"/>
    <property type="project" value="UniProtKB-EC"/>
</dbReference>
<evidence type="ECO:0000256" key="11">
    <source>
        <dbReference type="ARBA" id="ARBA00047518"/>
    </source>
</evidence>
<evidence type="ECO:0000259" key="13">
    <source>
        <dbReference type="Pfam" id="PF01909"/>
    </source>
</evidence>
<dbReference type="SUPFAM" id="SSF81301">
    <property type="entry name" value="Nucleotidyltransferase"/>
    <property type="match status" value="1"/>
</dbReference>
<comment type="catalytic activity">
    <reaction evidence="11">
        <text>O-(5'-adenylyl)-L-tyrosyl-[protein] + ATP = O-[5'-(adenylyl-(5'-&gt;3')-adenylyl)]-L-tyrosyl-[protein] + diphosphate</text>
        <dbReference type="Rhea" id="RHEA:66528"/>
        <dbReference type="Rhea" id="RHEA-COMP:13846"/>
        <dbReference type="Rhea" id="RHEA-COMP:17046"/>
        <dbReference type="ChEBI" id="CHEBI:30616"/>
        <dbReference type="ChEBI" id="CHEBI:33019"/>
        <dbReference type="ChEBI" id="CHEBI:83624"/>
        <dbReference type="ChEBI" id="CHEBI:167160"/>
    </reaction>
</comment>
<sequence>MPKKPEDIPSHWTVRSIIDALARVKPYLRERYHVREIGVFGSYVRNEQSAGSDLDILIELDEPIDWDVVDLKEDLERILGLPVDLALKGGIARQPRLMHAVDAEAVCLNVTKPC</sequence>
<evidence type="ECO:0000256" key="7">
    <source>
        <dbReference type="ARBA" id="ARBA00022840"/>
    </source>
</evidence>
<evidence type="ECO:0000256" key="9">
    <source>
        <dbReference type="ARBA" id="ARBA00034531"/>
    </source>
</evidence>
<keyword evidence="8" id="KW-0460">Magnesium</keyword>
<keyword evidence="7" id="KW-0067">ATP-binding</keyword>
<organism evidence="14 15">
    <name type="scientific">Methanoculleus chikugoensis</name>
    <dbReference type="NCBI Taxonomy" id="118126"/>
    <lineage>
        <taxon>Archaea</taxon>
        <taxon>Methanobacteriati</taxon>
        <taxon>Methanobacteriota</taxon>
        <taxon>Stenosarchaea group</taxon>
        <taxon>Methanomicrobia</taxon>
        <taxon>Methanomicrobiales</taxon>
        <taxon>Methanomicrobiaceae</taxon>
        <taxon>Methanoculleus</taxon>
    </lineage>
</organism>
<comment type="catalytic activity">
    <reaction evidence="12">
        <text>L-tyrosyl-[protein] + ATP = O-(5'-adenylyl)-L-tyrosyl-[protein] + diphosphate</text>
        <dbReference type="Rhea" id="RHEA:54288"/>
        <dbReference type="Rhea" id="RHEA-COMP:10136"/>
        <dbReference type="Rhea" id="RHEA-COMP:13846"/>
        <dbReference type="ChEBI" id="CHEBI:30616"/>
        <dbReference type="ChEBI" id="CHEBI:33019"/>
        <dbReference type="ChEBI" id="CHEBI:46858"/>
        <dbReference type="ChEBI" id="CHEBI:83624"/>
        <dbReference type="EC" id="2.7.7.108"/>
    </reaction>
</comment>
<dbReference type="CDD" id="cd05403">
    <property type="entry name" value="NT_KNTase_like"/>
    <property type="match status" value="1"/>
</dbReference>
<accession>A0A1M4MJ10</accession>
<evidence type="ECO:0000256" key="8">
    <source>
        <dbReference type="ARBA" id="ARBA00022842"/>
    </source>
</evidence>
<evidence type="ECO:0000256" key="2">
    <source>
        <dbReference type="ARBA" id="ARBA00022649"/>
    </source>
</evidence>